<dbReference type="AlphaFoldDB" id="A0A2P2NXG3"/>
<evidence type="ECO:0000313" key="1">
    <source>
        <dbReference type="EMBL" id="MBX47071.1"/>
    </source>
</evidence>
<protein>
    <submittedName>
        <fullName evidence="1">Uncharacterized protein</fullName>
    </submittedName>
</protein>
<dbReference type="EMBL" id="GGEC01066587">
    <property type="protein sequence ID" value="MBX47071.1"/>
    <property type="molecule type" value="Transcribed_RNA"/>
</dbReference>
<proteinExistence type="predicted"/>
<name>A0A2P2NXG3_RHIMU</name>
<accession>A0A2P2NXG3</accession>
<organism evidence="1">
    <name type="scientific">Rhizophora mucronata</name>
    <name type="common">Asiatic mangrove</name>
    <dbReference type="NCBI Taxonomy" id="61149"/>
    <lineage>
        <taxon>Eukaryota</taxon>
        <taxon>Viridiplantae</taxon>
        <taxon>Streptophyta</taxon>
        <taxon>Embryophyta</taxon>
        <taxon>Tracheophyta</taxon>
        <taxon>Spermatophyta</taxon>
        <taxon>Magnoliopsida</taxon>
        <taxon>eudicotyledons</taxon>
        <taxon>Gunneridae</taxon>
        <taxon>Pentapetalae</taxon>
        <taxon>rosids</taxon>
        <taxon>fabids</taxon>
        <taxon>Malpighiales</taxon>
        <taxon>Rhizophoraceae</taxon>
        <taxon>Rhizophora</taxon>
    </lineage>
</organism>
<sequence>MNVKKGISSLPRKWWWGYGI</sequence>
<reference evidence="1" key="1">
    <citation type="submission" date="2018-02" db="EMBL/GenBank/DDBJ databases">
        <title>Rhizophora mucronata_Transcriptome.</title>
        <authorList>
            <person name="Meera S.P."/>
            <person name="Sreeshan A."/>
            <person name="Augustine A."/>
        </authorList>
    </citation>
    <scope>NUCLEOTIDE SEQUENCE</scope>
    <source>
        <tissue evidence="1">Leaf</tissue>
    </source>
</reference>